<dbReference type="PANTHER" id="PTHR11786">
    <property type="entry name" value="N-HYDROXYARYLAMINE O-ACETYLTRANSFERASE"/>
    <property type="match status" value="1"/>
</dbReference>
<dbReference type="PANTHER" id="PTHR11786:SF0">
    <property type="entry name" value="ARYLAMINE N-ACETYLTRANSFERASE 4-RELATED"/>
    <property type="match status" value="1"/>
</dbReference>
<reference evidence="4 5" key="1">
    <citation type="journal article" date="2012" name="Stand. Genomic Sci.">
        <title>Complete genome sequence of the sulfur compounds oxidizing chemolithoautotroph Sulfuricurvum kujiense type strain (YK-1(T)).</title>
        <authorList>
            <person name="Han C."/>
            <person name="Kotsyurbenko O."/>
            <person name="Chertkov O."/>
            <person name="Held B."/>
            <person name="Lapidus A."/>
            <person name="Nolan M."/>
            <person name="Lucas S."/>
            <person name="Hammon N."/>
            <person name="Deshpande S."/>
            <person name="Cheng J.F."/>
            <person name="Tapia R."/>
            <person name="Goodwin L.A."/>
            <person name="Pitluck S."/>
            <person name="Liolios K."/>
            <person name="Pagani I."/>
            <person name="Ivanova N."/>
            <person name="Mavromatis K."/>
            <person name="Mikhailova N."/>
            <person name="Pati A."/>
            <person name="Chen A."/>
            <person name="Palaniappan K."/>
            <person name="Land M."/>
            <person name="Hauser L."/>
            <person name="Chang Y.J."/>
            <person name="Jeffries C.D."/>
            <person name="Brambilla E.M."/>
            <person name="Rohde M."/>
            <person name="Spring S."/>
            <person name="Sikorski J."/>
            <person name="Goker M."/>
            <person name="Woyke T."/>
            <person name="Bristow J."/>
            <person name="Eisen J.A."/>
            <person name="Markowitz V."/>
            <person name="Hugenholtz P."/>
            <person name="Kyrpides N.C."/>
            <person name="Klenk H.P."/>
            <person name="Detter J.C."/>
        </authorList>
    </citation>
    <scope>NUCLEOTIDE SEQUENCE [LARGE SCALE GENOMIC DNA]</scope>
    <source>
        <strain evidence="5">ATCC BAA-921 / DSM 16994 / JCM 11577 / YK-1</strain>
    </source>
</reference>
<evidence type="ECO:0000313" key="4">
    <source>
        <dbReference type="EMBL" id="ADR34466.1"/>
    </source>
</evidence>
<sequence length="253" mass="28887">MKMTAENFNLSDYLSRIGYEGEVRADLATLTKLMQCQLRAIVFENTEVQAGRIPSLVPEDIVKKVIINRRGGYCYEINGVFAMALTAIGFEWYFAGARSMLYPTRRPKTHMVLIVRVEGRDYLCDTGFGGYALRAPMVIEEGEAVQDGDRFRLEILDGEYVLGAMVQGEWQRLYGFALQPQEWIEFSLANYFNATSPDTVFTQKKLAIMQTPQGRKILVDNELKLIENGKLEKREVEYADALKVYFGLEVFKI</sequence>
<dbReference type="Pfam" id="PF00797">
    <property type="entry name" value="Acetyltransf_2"/>
    <property type="match status" value="1"/>
</dbReference>
<dbReference type="AlphaFoldDB" id="E4U1C9"/>
<keyword evidence="3" id="KW-1133">Transmembrane helix</keyword>
<evidence type="ECO:0000256" key="2">
    <source>
        <dbReference type="RuleBase" id="RU003452"/>
    </source>
</evidence>
<feature type="transmembrane region" description="Helical" evidence="3">
    <location>
        <begin position="73"/>
        <end position="95"/>
    </location>
</feature>
<accession>E4U1C9</accession>
<dbReference type="PRINTS" id="PR01543">
    <property type="entry name" value="ANATRNSFRASE"/>
</dbReference>
<dbReference type="eggNOG" id="COG2162">
    <property type="taxonomic scope" value="Bacteria"/>
</dbReference>
<keyword evidence="5" id="KW-1185">Reference proteome</keyword>
<protein>
    <submittedName>
        <fullName evidence="4">N-acetyltransferase</fullName>
    </submittedName>
</protein>
<dbReference type="Gene3D" id="3.30.2140.10">
    <property type="entry name" value="Arylamine N-acetyltransferase"/>
    <property type="match status" value="1"/>
</dbReference>
<proteinExistence type="inferred from homology"/>
<organism evidence="4 5">
    <name type="scientific">Sulfuricurvum kujiense (strain ATCC BAA-921 / DSM 16994 / JCM 11577 / YK-1)</name>
    <dbReference type="NCBI Taxonomy" id="709032"/>
    <lineage>
        <taxon>Bacteria</taxon>
        <taxon>Pseudomonadati</taxon>
        <taxon>Campylobacterota</taxon>
        <taxon>Epsilonproteobacteria</taxon>
        <taxon>Campylobacterales</taxon>
        <taxon>Sulfurimonadaceae</taxon>
        <taxon>Sulfuricurvum</taxon>
    </lineage>
</organism>
<dbReference type="Proteomes" id="UP000008721">
    <property type="component" value="Chromosome"/>
</dbReference>
<keyword evidence="3" id="KW-0812">Transmembrane</keyword>
<dbReference type="InterPro" id="IPR038765">
    <property type="entry name" value="Papain-like_cys_pep_sf"/>
</dbReference>
<evidence type="ECO:0000256" key="3">
    <source>
        <dbReference type="SAM" id="Phobius"/>
    </source>
</evidence>
<keyword evidence="3" id="KW-0472">Membrane</keyword>
<dbReference type="InterPro" id="IPR001447">
    <property type="entry name" value="Arylamine_N-AcTrfase"/>
</dbReference>
<dbReference type="HOGENOM" id="CLU_049918_1_1_7"/>
<comment type="similarity">
    <text evidence="1 2">Belongs to the arylamine N-acetyltransferase family.</text>
</comment>
<dbReference type="KEGG" id="sku:Sulku_1806"/>
<dbReference type="GO" id="GO:0016407">
    <property type="term" value="F:acetyltransferase activity"/>
    <property type="evidence" value="ECO:0007669"/>
    <property type="project" value="InterPro"/>
</dbReference>
<dbReference type="STRING" id="709032.Sulku_1806"/>
<name>E4U1C9_SULKY</name>
<evidence type="ECO:0000313" key="5">
    <source>
        <dbReference type="Proteomes" id="UP000008721"/>
    </source>
</evidence>
<dbReference type="SUPFAM" id="SSF54001">
    <property type="entry name" value="Cysteine proteinases"/>
    <property type="match status" value="1"/>
</dbReference>
<gene>
    <name evidence="4" type="ordered locus">Sulku_1806</name>
</gene>
<evidence type="ECO:0000256" key="1">
    <source>
        <dbReference type="ARBA" id="ARBA00006547"/>
    </source>
</evidence>
<dbReference type="EMBL" id="CP002355">
    <property type="protein sequence ID" value="ADR34466.1"/>
    <property type="molecule type" value="Genomic_DNA"/>
</dbReference>
<dbReference type="Gene3D" id="2.40.128.150">
    <property type="entry name" value="Cysteine proteinases"/>
    <property type="match status" value="1"/>
</dbReference>